<evidence type="ECO:0000256" key="5">
    <source>
        <dbReference type="SAM" id="SignalP"/>
    </source>
</evidence>
<name>A0A068S8J6_9FUNG</name>
<dbReference type="STRING" id="1263082.A0A068S8J6"/>
<reference evidence="6" key="1">
    <citation type="submission" date="2013-08" db="EMBL/GenBank/DDBJ databases">
        <title>Gene expansion shapes genome architecture in the human pathogen Lichtheimia corymbifera: an evolutionary genomics analysis in the ancient terrestrial Mucorales (Mucoromycotina).</title>
        <authorList>
            <person name="Schwartze V.U."/>
            <person name="Winter S."/>
            <person name="Shelest E."/>
            <person name="Marcet-Houben M."/>
            <person name="Horn F."/>
            <person name="Wehner S."/>
            <person name="Hoffmann K."/>
            <person name="Riege K."/>
            <person name="Sammeth M."/>
            <person name="Nowrousian M."/>
            <person name="Valiante V."/>
            <person name="Linde J."/>
            <person name="Jacobsen I.D."/>
            <person name="Marz M."/>
            <person name="Brakhage A.A."/>
            <person name="Gabaldon T."/>
            <person name="Bocker S."/>
            <person name="Voigt K."/>
        </authorList>
    </citation>
    <scope>NUCLEOTIDE SEQUENCE [LARGE SCALE GENOMIC DNA]</scope>
    <source>
        <strain evidence="6">FSU 9682</strain>
    </source>
</reference>
<proteinExistence type="predicted"/>
<accession>A0A068S8J6</accession>
<dbReference type="Gene3D" id="2.120.10.80">
    <property type="entry name" value="Kelch-type beta propeller"/>
    <property type="match status" value="2"/>
</dbReference>
<dbReference type="PANTHER" id="PTHR46093">
    <property type="entry name" value="ACYL-COA-BINDING DOMAIN-CONTAINING PROTEIN 5"/>
    <property type="match status" value="1"/>
</dbReference>
<dbReference type="OrthoDB" id="2363417at2759"/>
<feature type="signal peptide" evidence="5">
    <location>
        <begin position="1"/>
        <end position="21"/>
    </location>
</feature>
<evidence type="ECO:0000313" key="7">
    <source>
        <dbReference type="Proteomes" id="UP000027586"/>
    </source>
</evidence>
<evidence type="ECO:0000313" key="6">
    <source>
        <dbReference type="EMBL" id="CDH58614.1"/>
    </source>
</evidence>
<evidence type="ECO:0000256" key="4">
    <source>
        <dbReference type="SAM" id="Phobius"/>
    </source>
</evidence>
<feature type="compositionally biased region" description="Basic and acidic residues" evidence="3">
    <location>
        <begin position="512"/>
        <end position="521"/>
    </location>
</feature>
<dbReference type="PANTHER" id="PTHR46093:SF18">
    <property type="entry name" value="FIBRONECTIN TYPE-III DOMAIN-CONTAINING PROTEIN"/>
    <property type="match status" value="1"/>
</dbReference>
<keyword evidence="7" id="KW-1185">Reference proteome</keyword>
<evidence type="ECO:0008006" key="8">
    <source>
        <dbReference type="Google" id="ProtNLM"/>
    </source>
</evidence>
<dbReference type="Proteomes" id="UP000027586">
    <property type="component" value="Unassembled WGS sequence"/>
</dbReference>
<keyword evidence="4" id="KW-0472">Membrane</keyword>
<keyword evidence="5" id="KW-0732">Signal</keyword>
<comment type="caution">
    <text evidence="6">The sequence shown here is derived from an EMBL/GenBank/DDBJ whole genome shotgun (WGS) entry which is preliminary data.</text>
</comment>
<keyword evidence="4" id="KW-0812">Transmembrane</keyword>
<dbReference type="EMBL" id="CBTN010000058">
    <property type="protein sequence ID" value="CDH58614.1"/>
    <property type="molecule type" value="Genomic_DNA"/>
</dbReference>
<evidence type="ECO:0000256" key="3">
    <source>
        <dbReference type="SAM" id="MobiDB-lite"/>
    </source>
</evidence>
<keyword evidence="1" id="KW-0880">Kelch repeat</keyword>
<dbReference type="InterPro" id="IPR015915">
    <property type="entry name" value="Kelch-typ_b-propeller"/>
</dbReference>
<dbReference type="AlphaFoldDB" id="A0A068S8J6"/>
<feature type="region of interest" description="Disordered" evidence="3">
    <location>
        <begin position="458"/>
        <end position="532"/>
    </location>
</feature>
<feature type="transmembrane region" description="Helical" evidence="4">
    <location>
        <begin position="424"/>
        <end position="448"/>
    </location>
</feature>
<feature type="chain" id="PRO_5001653009" description="Kelch repeat protein" evidence="5">
    <location>
        <begin position="22"/>
        <end position="532"/>
    </location>
</feature>
<dbReference type="VEuPathDB" id="FungiDB:LCOR_09469.1"/>
<feature type="compositionally biased region" description="Polar residues" evidence="3">
    <location>
        <begin position="482"/>
        <end position="496"/>
    </location>
</feature>
<keyword evidence="2" id="KW-0677">Repeat</keyword>
<sequence length="532" mass="57412">MRPITTALSIAALAAGTLVSADKYPNGFAPGCTLVKSSIYCYGGSPSPLDYNFINATNVFYSLDVSSTINIRNDQSSWVALPTNGTNAPKPNMLFGMAAFADSDTFIMSGGTGIAQENQALPHQTLAYNTTSNSWSPIDTSLFVQTKLNILTVNADTGNSMFMFGGVGDVSTGFTTPAEMSKKQYPSRPKLLNYGNNGWTWTYGNAANPNNVIVVGRERHTVSQGKDGRFYVLGGQTATPNNATQPWPYGMADADMDNILIYDVSRGWTKEMMTGDIPSKRWHASSVTLNDGSILLYGGAKPGWEHTANNEKYLQPVDDVAYVLNTQTGHWENVTPRITSSGTSNRMELQFQRFGHSMVRVSNNSVFILFGRTTNSDNAEGYLILDTNSWTLVDIFDGVKSPGDAQGMDGETLGEGGDSLSGGAIAGIVVGVVVGVGLIAGILAFVFIRRRRNARQQKQSIMNANPSHDDDWHHNYPPQPTTPTDDMYSSSSTQVGETMPPISSVIYGGEAMKPESKDAPRLKLQPVKPDGA</sequence>
<keyword evidence="4" id="KW-1133">Transmembrane helix</keyword>
<evidence type="ECO:0000256" key="2">
    <source>
        <dbReference type="ARBA" id="ARBA00022737"/>
    </source>
</evidence>
<gene>
    <name evidence="6" type="ORF">LCOR_09469.1</name>
</gene>
<protein>
    <recommendedName>
        <fullName evidence="8">Kelch repeat protein</fullName>
    </recommendedName>
</protein>
<organism evidence="6 7">
    <name type="scientific">Lichtheimia corymbifera JMRC:FSU:9682</name>
    <dbReference type="NCBI Taxonomy" id="1263082"/>
    <lineage>
        <taxon>Eukaryota</taxon>
        <taxon>Fungi</taxon>
        <taxon>Fungi incertae sedis</taxon>
        <taxon>Mucoromycota</taxon>
        <taxon>Mucoromycotina</taxon>
        <taxon>Mucoromycetes</taxon>
        <taxon>Mucorales</taxon>
        <taxon>Lichtheimiaceae</taxon>
        <taxon>Lichtheimia</taxon>
    </lineage>
</organism>
<dbReference type="SUPFAM" id="SSF117281">
    <property type="entry name" value="Kelch motif"/>
    <property type="match status" value="1"/>
</dbReference>
<evidence type="ECO:0000256" key="1">
    <source>
        <dbReference type="ARBA" id="ARBA00022441"/>
    </source>
</evidence>